<organism evidence="2 3">
    <name type="scientific">Microbacterium murale</name>
    <dbReference type="NCBI Taxonomy" id="1081040"/>
    <lineage>
        <taxon>Bacteria</taxon>
        <taxon>Bacillati</taxon>
        <taxon>Actinomycetota</taxon>
        <taxon>Actinomycetes</taxon>
        <taxon>Micrococcales</taxon>
        <taxon>Microbacteriaceae</taxon>
        <taxon>Microbacterium</taxon>
    </lineage>
</organism>
<dbReference type="SUPFAM" id="SSF54427">
    <property type="entry name" value="NTF2-like"/>
    <property type="match status" value="1"/>
</dbReference>
<evidence type="ECO:0000259" key="1">
    <source>
        <dbReference type="Pfam" id="PF12680"/>
    </source>
</evidence>
<feature type="domain" description="SnoaL-like" evidence="1">
    <location>
        <begin position="5"/>
        <end position="107"/>
    </location>
</feature>
<dbReference type="Gene3D" id="3.10.450.50">
    <property type="match status" value="1"/>
</dbReference>
<dbReference type="InterPro" id="IPR037401">
    <property type="entry name" value="SnoaL-like"/>
</dbReference>
<sequence>MNDIVNAYLDTWNAPTIAAGKELLERHWSVDATYVDPLAEVSGREGISAVIAAVHEQFPGFVFSLVSGPDAHHSQTRFQWGLGPAGAEPIIIGFDVVTLDEDGRIRSVIGFLDKVPA</sequence>
<dbReference type="Pfam" id="PF12680">
    <property type="entry name" value="SnoaL_2"/>
    <property type="match status" value="1"/>
</dbReference>
<dbReference type="RefSeq" id="WP_307359989.1">
    <property type="nucleotide sequence ID" value="NZ_JAUSXK010000001.1"/>
</dbReference>
<reference evidence="2 3" key="1">
    <citation type="submission" date="2023-07" db="EMBL/GenBank/DDBJ databases">
        <title>Comparative genomics of wheat-associated soil bacteria to identify genetic determinants of phenazine resistance.</title>
        <authorList>
            <person name="Mouncey N."/>
        </authorList>
    </citation>
    <scope>NUCLEOTIDE SEQUENCE [LARGE SCALE GENOMIC DNA]</scope>
    <source>
        <strain evidence="2 3">W2I7</strain>
    </source>
</reference>
<protein>
    <recommendedName>
        <fullName evidence="1">SnoaL-like domain-containing protein</fullName>
    </recommendedName>
</protein>
<name>A0ABU0P8Q5_9MICO</name>
<proteinExistence type="predicted"/>
<evidence type="ECO:0000313" key="3">
    <source>
        <dbReference type="Proteomes" id="UP001239085"/>
    </source>
</evidence>
<keyword evidence="3" id="KW-1185">Reference proteome</keyword>
<dbReference type="Proteomes" id="UP001239085">
    <property type="component" value="Unassembled WGS sequence"/>
</dbReference>
<accession>A0ABU0P8Q5</accession>
<evidence type="ECO:0000313" key="2">
    <source>
        <dbReference type="EMBL" id="MDQ0643332.1"/>
    </source>
</evidence>
<comment type="caution">
    <text evidence="2">The sequence shown here is derived from an EMBL/GenBank/DDBJ whole genome shotgun (WGS) entry which is preliminary data.</text>
</comment>
<dbReference type="InterPro" id="IPR032710">
    <property type="entry name" value="NTF2-like_dom_sf"/>
</dbReference>
<gene>
    <name evidence="2" type="ORF">QFZ46_001492</name>
</gene>
<dbReference type="EMBL" id="JAUSXK010000001">
    <property type="protein sequence ID" value="MDQ0643332.1"/>
    <property type="molecule type" value="Genomic_DNA"/>
</dbReference>